<keyword evidence="4 8" id="KW-0479">Metal-binding</keyword>
<evidence type="ECO:0000256" key="4">
    <source>
        <dbReference type="ARBA" id="ARBA00022771"/>
    </source>
</evidence>
<evidence type="ECO:0000256" key="3">
    <source>
        <dbReference type="ARBA" id="ARBA00022448"/>
    </source>
</evidence>
<keyword evidence="7" id="KW-0967">Endosome</keyword>
<dbReference type="SMART" id="SM00299">
    <property type="entry name" value="CLH"/>
    <property type="match status" value="1"/>
</dbReference>
<dbReference type="Gene3D" id="1.25.40.10">
    <property type="entry name" value="Tetratricopeptide repeat domain"/>
    <property type="match status" value="1"/>
</dbReference>
<dbReference type="PROSITE" id="PS50082">
    <property type="entry name" value="WD_REPEATS_2"/>
    <property type="match status" value="1"/>
</dbReference>
<evidence type="ECO:0000256" key="9">
    <source>
        <dbReference type="PROSITE-ProRule" id="PRU00221"/>
    </source>
</evidence>
<dbReference type="PIRSF" id="PIRSF028921">
    <property type="entry name" value="VPS41"/>
    <property type="match status" value="1"/>
</dbReference>
<dbReference type="GO" id="GO:0030897">
    <property type="term" value="C:HOPS complex"/>
    <property type="evidence" value="ECO:0007669"/>
    <property type="project" value="UniProtKB-UniRule"/>
</dbReference>
<keyword evidence="5" id="KW-0862">Zinc</keyword>
<dbReference type="InterPro" id="IPR036322">
    <property type="entry name" value="WD40_repeat_dom_sf"/>
</dbReference>
<dbReference type="GO" id="GO:0006623">
    <property type="term" value="P:protein targeting to vacuole"/>
    <property type="evidence" value="ECO:0007669"/>
    <property type="project" value="InterPro"/>
</dbReference>
<accession>A0AAE0SZ70</accession>
<dbReference type="SMART" id="SM00320">
    <property type="entry name" value="WD40"/>
    <property type="match status" value="2"/>
</dbReference>
<dbReference type="AlphaFoldDB" id="A0AAE0SZ70"/>
<feature type="domain" description="RING-type" evidence="12">
    <location>
        <begin position="809"/>
        <end position="852"/>
    </location>
</feature>
<dbReference type="Pfam" id="PF23556">
    <property type="entry name" value="TPR_Vps41"/>
    <property type="match status" value="1"/>
</dbReference>
<dbReference type="GO" id="GO:0008270">
    <property type="term" value="F:zinc ion binding"/>
    <property type="evidence" value="ECO:0007669"/>
    <property type="project" value="UniProtKB-KW"/>
</dbReference>
<reference evidence="13" key="2">
    <citation type="journal article" date="2021" name="Genome Biol. Evol.">
        <title>Developing a high-quality reference genome for a parasitic bivalve with doubly uniparental inheritance (Bivalvia: Unionida).</title>
        <authorList>
            <person name="Smith C.H."/>
        </authorList>
    </citation>
    <scope>NUCLEOTIDE SEQUENCE</scope>
    <source>
        <strain evidence="13">CHS0354</strain>
        <tissue evidence="13">Mantle</tissue>
    </source>
</reference>
<dbReference type="GO" id="GO:0009267">
    <property type="term" value="P:cellular response to starvation"/>
    <property type="evidence" value="ECO:0007669"/>
    <property type="project" value="TreeGrafter"/>
</dbReference>
<dbReference type="PANTHER" id="PTHR12616">
    <property type="entry name" value="VACUOLAR PROTEIN SORTING VPS41"/>
    <property type="match status" value="1"/>
</dbReference>
<dbReference type="GO" id="GO:0005765">
    <property type="term" value="C:lysosomal membrane"/>
    <property type="evidence" value="ECO:0007669"/>
    <property type="project" value="UniProtKB-SubCell"/>
</dbReference>
<comment type="function">
    <text evidence="7">Plays a role in vesicle-mediated protein trafficking to lysosomal compartments including the endocytic membrane transport pathways.</text>
</comment>
<feature type="compositionally biased region" description="Acidic residues" evidence="11">
    <location>
        <begin position="24"/>
        <end position="42"/>
    </location>
</feature>
<keyword evidence="9" id="KW-0853">WD repeat</keyword>
<gene>
    <name evidence="13" type="ORF">CHS0354_017484</name>
</gene>
<keyword evidence="7" id="KW-0458">Lysosome</keyword>
<keyword evidence="3 7" id="KW-0813">Transport</keyword>
<feature type="repeat" description="CHCR" evidence="10">
    <location>
        <begin position="586"/>
        <end position="730"/>
    </location>
</feature>
<keyword evidence="4 8" id="KW-0863">Zinc-finger</keyword>
<dbReference type="InterPro" id="IPR000547">
    <property type="entry name" value="Clathrin_H-chain/VPS_repeat"/>
</dbReference>
<dbReference type="GO" id="GO:0016236">
    <property type="term" value="P:macroautophagy"/>
    <property type="evidence" value="ECO:0007669"/>
    <property type="project" value="TreeGrafter"/>
</dbReference>
<evidence type="ECO:0000256" key="11">
    <source>
        <dbReference type="SAM" id="MobiDB-lite"/>
    </source>
</evidence>
<reference evidence="13" key="3">
    <citation type="submission" date="2023-05" db="EMBL/GenBank/DDBJ databases">
        <authorList>
            <person name="Smith C.H."/>
        </authorList>
    </citation>
    <scope>NUCLEOTIDE SEQUENCE</scope>
    <source>
        <strain evidence="13">CHS0354</strain>
        <tissue evidence="13">Mantle</tissue>
    </source>
</reference>
<sequence length="866" mass="100386">MATSIGDVLKSKKTEVVEMTDSSSQEEEESEEETDSSEDEVEPTLKYDRVTNDLSNILAKDCASCMAVHEKFLALGTHWGMIYLLDYQGNKVSNKEYNAHTTTVNQISVDENGDYIASCSDDGKVHIFGLYAPENIQVINFDRPVKAVALDPSFHKSSAKQFVTGDDKLVLTEKGFFGRNKSTILHEGEGPIREIKWKGDFIAWANDRGVKVFDVSKKSRITSISNDHDKRPDLYHCNLYWKDGRTLFVGWADRVKVCIVRDNLVRDARDLPTRYVEIVSYFTTDFYVSGIVSLEDKIVILSYEKEENLEEGQQHLANRPHLRIIYPRHSDYEEISNDALSIRGYQEYRCNDYHLESIQQENLFYIISPKDVVVARQRDQDDHIEWLVEHERFEEALELAIKHSRELKRCSFQEIGKQYLNTLFEDEEYDEAARLCVKISGKNKDFWDLEALRFQQKRQLKALAPYLPREDPTLSATTYEMVLNEFLNFDCKGFMQLVKEWPHSLYSVKTIINAVKDRLDVDKKNETLLQALAELYSYDKSFNEALSIYLKLKHKDVFALIHKHNLYDSISDKIVELMEFDEEQAIQMLIDNVQKIPIDKVVQQLEKKSKYQYIYLHKLYKKDAQSVQPYAGKQIKLYAEFDRKELLPFLRSNTNYKLDMALKECETREFYEEQVFLLGRMGNLLQALGLITSKLRKVEHAIDFCKEHNDEELWDNLISYSINKPSFITGLLNSIGTHVDPIRLIKKIQTGMEIPGLRDSLVTIIKDYNLQISLRDGCRRILVADSFNLMARLVKTQKKAISVDLNHICQTCQRKILVNDLQYASDITVYFCHHVFHDDCLPRLSSTCPICTTQKRAPGSKIAFGN</sequence>
<evidence type="ECO:0000256" key="8">
    <source>
        <dbReference type="PROSITE-ProRule" id="PRU00175"/>
    </source>
</evidence>
<dbReference type="InterPro" id="IPR015943">
    <property type="entry name" value="WD40/YVTN_repeat-like_dom_sf"/>
</dbReference>
<evidence type="ECO:0000256" key="1">
    <source>
        <dbReference type="ARBA" id="ARBA00004603"/>
    </source>
</evidence>
<evidence type="ECO:0000256" key="2">
    <source>
        <dbReference type="ARBA" id="ARBA00009582"/>
    </source>
</evidence>
<evidence type="ECO:0000313" key="13">
    <source>
        <dbReference type="EMBL" id="KAK3600308.1"/>
    </source>
</evidence>
<dbReference type="GO" id="GO:0034058">
    <property type="term" value="P:endosomal vesicle fusion"/>
    <property type="evidence" value="ECO:0007669"/>
    <property type="project" value="UniProtKB-UniRule"/>
</dbReference>
<feature type="region of interest" description="Disordered" evidence="11">
    <location>
        <begin position="1"/>
        <end position="46"/>
    </location>
</feature>
<dbReference type="Proteomes" id="UP001195483">
    <property type="component" value="Unassembled WGS sequence"/>
</dbReference>
<evidence type="ECO:0000256" key="6">
    <source>
        <dbReference type="ARBA" id="ARBA00022927"/>
    </source>
</evidence>
<dbReference type="PROSITE" id="PS50089">
    <property type="entry name" value="ZF_RING_2"/>
    <property type="match status" value="1"/>
</dbReference>
<evidence type="ECO:0000256" key="10">
    <source>
        <dbReference type="PROSITE-ProRule" id="PRU01006"/>
    </source>
</evidence>
<dbReference type="InterPro" id="IPR001680">
    <property type="entry name" value="WD40_rpt"/>
</dbReference>
<evidence type="ECO:0000256" key="7">
    <source>
        <dbReference type="PIRNR" id="PIRNR028921"/>
    </source>
</evidence>
<dbReference type="GO" id="GO:0005794">
    <property type="term" value="C:Golgi apparatus"/>
    <property type="evidence" value="ECO:0007669"/>
    <property type="project" value="UniProtKB-SubCell"/>
</dbReference>
<dbReference type="GO" id="GO:0030136">
    <property type="term" value="C:clathrin-coated vesicle"/>
    <property type="evidence" value="ECO:0007669"/>
    <property type="project" value="UniProtKB-SubCell"/>
</dbReference>
<evidence type="ECO:0000313" key="14">
    <source>
        <dbReference type="Proteomes" id="UP001195483"/>
    </source>
</evidence>
<evidence type="ECO:0000259" key="12">
    <source>
        <dbReference type="PROSITE" id="PS50089"/>
    </source>
</evidence>
<keyword evidence="7" id="KW-0968">Cytoplasmic vesicle</keyword>
<protein>
    <recommendedName>
        <fullName evidence="7">Vacuolar protein sorting-associated protein 41 homolog</fullName>
    </recommendedName>
</protein>
<dbReference type="Pfam" id="PF23411">
    <property type="entry name" value="Beta-prop_Vps41"/>
    <property type="match status" value="1"/>
</dbReference>
<comment type="subcellular location">
    <subcellularLocation>
        <location evidence="7">Endosome membrane</location>
        <topology evidence="7">Peripheral membrane protein</topology>
    </subcellularLocation>
    <subcellularLocation>
        <location evidence="7">Late endosome membrane</location>
        <topology evidence="7">Peripheral membrane protein</topology>
    </subcellularLocation>
    <subcellularLocation>
        <location evidence="7">Early endosome membrane</location>
        <topology evidence="7">Peripheral membrane protein</topology>
    </subcellularLocation>
    <subcellularLocation>
        <location evidence="7">Lysosome membrane</location>
        <topology evidence="7">Peripheral membrane protein</topology>
    </subcellularLocation>
    <subcellularLocation>
        <location evidence="7">Golgi apparatus</location>
        <location evidence="7">trans-Golgi network</location>
    </subcellularLocation>
    <subcellularLocation>
        <location evidence="7">Cytoplasmic vesicle</location>
        <location evidence="7">Clathrin-coated vesicle</location>
    </subcellularLocation>
    <subcellularLocation>
        <location evidence="1">Late endosome</location>
    </subcellularLocation>
</comment>
<reference evidence="13" key="1">
    <citation type="journal article" date="2021" name="Genome Biol. Evol.">
        <title>A High-Quality Reference Genome for a Parasitic Bivalve with Doubly Uniparental Inheritance (Bivalvia: Unionida).</title>
        <authorList>
            <person name="Smith C.H."/>
        </authorList>
    </citation>
    <scope>NUCLEOTIDE SEQUENCE</scope>
    <source>
        <strain evidence="13">CHS0354</strain>
    </source>
</reference>
<dbReference type="GO" id="GO:0031902">
    <property type="term" value="C:late endosome membrane"/>
    <property type="evidence" value="ECO:0007669"/>
    <property type="project" value="UniProtKB-SubCell"/>
</dbReference>
<dbReference type="PANTHER" id="PTHR12616:SF1">
    <property type="entry name" value="VACUOLAR PROTEIN SORTING-ASSOCIATED PROTEIN 41 HOMOLOG"/>
    <property type="match status" value="1"/>
</dbReference>
<evidence type="ECO:0000256" key="5">
    <source>
        <dbReference type="ARBA" id="ARBA00022833"/>
    </source>
</evidence>
<dbReference type="SUPFAM" id="SSF50978">
    <property type="entry name" value="WD40 repeat-like"/>
    <property type="match status" value="1"/>
</dbReference>
<keyword evidence="14" id="KW-1185">Reference proteome</keyword>
<dbReference type="InterPro" id="IPR057780">
    <property type="entry name" value="Beta-prop_Vps41"/>
</dbReference>
<comment type="similarity">
    <text evidence="2 7">Belongs to the VPS41 family.</text>
</comment>
<feature type="repeat" description="WD" evidence="9">
    <location>
        <begin position="97"/>
        <end position="138"/>
    </location>
</feature>
<dbReference type="Gene3D" id="2.130.10.10">
    <property type="entry name" value="YVTN repeat-like/Quinoprotein amine dehydrogenase"/>
    <property type="match status" value="1"/>
</dbReference>
<dbReference type="GO" id="GO:0031901">
    <property type="term" value="C:early endosome membrane"/>
    <property type="evidence" value="ECO:0007669"/>
    <property type="project" value="UniProtKB-SubCell"/>
</dbReference>
<dbReference type="InterPro" id="IPR011990">
    <property type="entry name" value="TPR-like_helical_dom_sf"/>
</dbReference>
<keyword evidence="6 7" id="KW-0653">Protein transport</keyword>
<keyword evidence="7" id="KW-0333">Golgi apparatus</keyword>
<organism evidence="13 14">
    <name type="scientific">Potamilus streckersoni</name>
    <dbReference type="NCBI Taxonomy" id="2493646"/>
    <lineage>
        <taxon>Eukaryota</taxon>
        <taxon>Metazoa</taxon>
        <taxon>Spiralia</taxon>
        <taxon>Lophotrochozoa</taxon>
        <taxon>Mollusca</taxon>
        <taxon>Bivalvia</taxon>
        <taxon>Autobranchia</taxon>
        <taxon>Heteroconchia</taxon>
        <taxon>Palaeoheterodonta</taxon>
        <taxon>Unionida</taxon>
        <taxon>Unionoidea</taxon>
        <taxon>Unionidae</taxon>
        <taxon>Ambleminae</taxon>
        <taxon>Lampsilini</taxon>
        <taxon>Potamilus</taxon>
    </lineage>
</organism>
<dbReference type="SUPFAM" id="SSF57850">
    <property type="entry name" value="RING/U-box"/>
    <property type="match status" value="1"/>
</dbReference>
<dbReference type="InterPro" id="IPR016902">
    <property type="entry name" value="Vps41"/>
</dbReference>
<dbReference type="EMBL" id="JAEAOA010001081">
    <property type="protein sequence ID" value="KAK3600308.1"/>
    <property type="molecule type" value="Genomic_DNA"/>
</dbReference>
<dbReference type="InterPro" id="IPR001841">
    <property type="entry name" value="Znf_RING"/>
</dbReference>
<comment type="caution">
    <text evidence="13">The sequence shown here is derived from an EMBL/GenBank/DDBJ whole genome shotgun (WGS) entry which is preliminary data.</text>
</comment>
<name>A0AAE0SZ70_9BIVA</name>
<dbReference type="InterPro" id="IPR045111">
    <property type="entry name" value="Vps41/Vps8"/>
</dbReference>
<proteinExistence type="inferred from homology"/>
<dbReference type="PROSITE" id="PS50236">
    <property type="entry name" value="CHCR"/>
    <property type="match status" value="1"/>
</dbReference>